<gene>
    <name evidence="1" type="ORF">BN2475_140036</name>
</gene>
<dbReference type="AlphaFoldDB" id="A0A1N7RSS2"/>
<proteinExistence type="predicted"/>
<evidence type="ECO:0000313" key="1">
    <source>
        <dbReference type="EMBL" id="SIT38163.1"/>
    </source>
</evidence>
<dbReference type="STRING" id="1247936.BN2475_140036"/>
<evidence type="ECO:0000313" key="2">
    <source>
        <dbReference type="Proteomes" id="UP000187012"/>
    </source>
</evidence>
<sequence>MMGFEDFRCARIIRSGIQIMHMIRKGQMKDGDTDRTVATRFYSLAMSVIPIVTVLTRPDSTIAARPFLCGGRRGRNFLFYEHMGSTDFIWVEEQGRIQIPTGFAFAHQVCHAPCHRDSKTGARSTRPTAANCRF</sequence>
<accession>A0A1N7RSS2</accession>
<reference evidence="1 2" key="1">
    <citation type="submission" date="2016-12" db="EMBL/GenBank/DDBJ databases">
        <authorList>
            <person name="Song W.-J."/>
            <person name="Kurnit D.M."/>
        </authorList>
    </citation>
    <scope>NUCLEOTIDE SEQUENCE [LARGE SCALE GENOMIC DNA]</scope>
    <source>
        <strain evidence="1 2">STM7296</strain>
    </source>
</reference>
<protein>
    <submittedName>
        <fullName evidence="1">Uncharacterized protein</fullName>
    </submittedName>
</protein>
<organism evidence="1 2">
    <name type="scientific">Paraburkholderia ribeironis</name>
    <dbReference type="NCBI Taxonomy" id="1247936"/>
    <lineage>
        <taxon>Bacteria</taxon>
        <taxon>Pseudomonadati</taxon>
        <taxon>Pseudomonadota</taxon>
        <taxon>Betaproteobacteria</taxon>
        <taxon>Burkholderiales</taxon>
        <taxon>Burkholderiaceae</taxon>
        <taxon>Paraburkholderia</taxon>
    </lineage>
</organism>
<dbReference type="Proteomes" id="UP000187012">
    <property type="component" value="Unassembled WGS sequence"/>
</dbReference>
<name>A0A1N7RSS2_9BURK</name>
<keyword evidence="2" id="KW-1185">Reference proteome</keyword>
<dbReference type="EMBL" id="CYGX02000014">
    <property type="protein sequence ID" value="SIT38163.1"/>
    <property type="molecule type" value="Genomic_DNA"/>
</dbReference>